<dbReference type="InterPro" id="IPR013786">
    <property type="entry name" value="AcylCoA_DH/ox_N"/>
</dbReference>
<dbReference type="Proteomes" id="UP001205890">
    <property type="component" value="Unassembled WGS sequence"/>
</dbReference>
<evidence type="ECO:0000256" key="4">
    <source>
        <dbReference type="ARBA" id="ARBA00022827"/>
    </source>
</evidence>
<evidence type="ECO:0000256" key="1">
    <source>
        <dbReference type="ARBA" id="ARBA00001974"/>
    </source>
</evidence>
<dbReference type="PANTHER" id="PTHR43884:SF20">
    <property type="entry name" value="ACYL-COA DEHYDROGENASE FADE28"/>
    <property type="match status" value="1"/>
</dbReference>
<evidence type="ECO:0000313" key="9">
    <source>
        <dbReference type="Proteomes" id="UP001205890"/>
    </source>
</evidence>
<keyword evidence="5" id="KW-0560">Oxidoreductase</keyword>
<proteinExistence type="inferred from homology"/>
<dbReference type="Gene3D" id="1.20.140.10">
    <property type="entry name" value="Butyryl-CoA Dehydrogenase, subunit A, domain 3"/>
    <property type="match status" value="1"/>
</dbReference>
<evidence type="ECO:0000259" key="6">
    <source>
        <dbReference type="Pfam" id="PF00441"/>
    </source>
</evidence>
<name>A0ABT1LGF5_9HYPH</name>
<feature type="domain" description="Acyl-CoA dehydrogenase/oxidase N-terminal" evidence="7">
    <location>
        <begin position="7"/>
        <end position="117"/>
    </location>
</feature>
<comment type="caution">
    <text evidence="8">The sequence shown here is derived from an EMBL/GenBank/DDBJ whole genome shotgun (WGS) entry which is preliminary data.</text>
</comment>
<dbReference type="InterPro" id="IPR036250">
    <property type="entry name" value="AcylCo_DH-like_C"/>
</dbReference>
<evidence type="ECO:0000256" key="5">
    <source>
        <dbReference type="ARBA" id="ARBA00023002"/>
    </source>
</evidence>
<evidence type="ECO:0000313" key="8">
    <source>
        <dbReference type="EMBL" id="MCP8939983.1"/>
    </source>
</evidence>
<keyword evidence="4" id="KW-0274">FAD</keyword>
<accession>A0ABT1LGF5</accession>
<dbReference type="InterPro" id="IPR009075">
    <property type="entry name" value="AcylCo_DH/oxidase_C"/>
</dbReference>
<evidence type="ECO:0000259" key="7">
    <source>
        <dbReference type="Pfam" id="PF02771"/>
    </source>
</evidence>
<dbReference type="SUPFAM" id="SSF47203">
    <property type="entry name" value="Acyl-CoA dehydrogenase C-terminal domain-like"/>
    <property type="match status" value="1"/>
</dbReference>
<dbReference type="Gene3D" id="1.10.540.10">
    <property type="entry name" value="Acyl-CoA dehydrogenase/oxidase, N-terminal domain"/>
    <property type="match status" value="1"/>
</dbReference>
<gene>
    <name evidence="8" type="ORF">NK718_15765</name>
</gene>
<comment type="cofactor">
    <cofactor evidence="1">
        <name>FAD</name>
        <dbReference type="ChEBI" id="CHEBI:57692"/>
    </cofactor>
</comment>
<keyword evidence="9" id="KW-1185">Reference proteome</keyword>
<sequence length="370" mass="39942">MDFGFSSEQEELRQSLRTLLARECDMGRVRAALDGRVAFDEPLWRALAEFGAMGVAIPEEYGGLGLGLLELCVIAEELGRAVAPVPFSSAVYLYAQLVLAFGSERQRRDRLPQIAAGREIGTCPADALMSPDRTSLRVSRGRLTGRVPMAHDGLVADWAVLPALDEEGRLGLYLARLSGPGAAREPLASIDPTRTCASLVFTDCEVERLGDGVEMPDLSRVVDTAAVLLAFEQLGGAERALEAGCDYARQRVAFGRQIGSFQAIKHMLANMYVAKTLARSNAYYGAWAMATGHGELPVAAATARVSATQAFQECAMNAIQVHGGVGFTWDYDCHVFFRRSNALALVLGPLSTWESLLVERLRDGARTGDA</sequence>
<dbReference type="Pfam" id="PF02771">
    <property type="entry name" value="Acyl-CoA_dh_N"/>
    <property type="match status" value="1"/>
</dbReference>
<dbReference type="Pfam" id="PF00441">
    <property type="entry name" value="Acyl-CoA_dh_1"/>
    <property type="match status" value="1"/>
</dbReference>
<dbReference type="PANTHER" id="PTHR43884">
    <property type="entry name" value="ACYL-COA DEHYDROGENASE"/>
    <property type="match status" value="1"/>
</dbReference>
<dbReference type="InterPro" id="IPR037069">
    <property type="entry name" value="AcylCoA_DH/ox_N_sf"/>
</dbReference>
<protein>
    <submittedName>
        <fullName evidence="8">Acyl-CoA/acyl-ACP dehydrogenase</fullName>
    </submittedName>
</protein>
<evidence type="ECO:0000256" key="2">
    <source>
        <dbReference type="ARBA" id="ARBA00009347"/>
    </source>
</evidence>
<organism evidence="8 9">
    <name type="scientific">Alsobacter ponti</name>
    <dbReference type="NCBI Taxonomy" id="2962936"/>
    <lineage>
        <taxon>Bacteria</taxon>
        <taxon>Pseudomonadati</taxon>
        <taxon>Pseudomonadota</taxon>
        <taxon>Alphaproteobacteria</taxon>
        <taxon>Hyphomicrobiales</taxon>
        <taxon>Alsobacteraceae</taxon>
        <taxon>Alsobacter</taxon>
    </lineage>
</organism>
<evidence type="ECO:0000256" key="3">
    <source>
        <dbReference type="ARBA" id="ARBA00022630"/>
    </source>
</evidence>
<comment type="similarity">
    <text evidence="2">Belongs to the acyl-CoA dehydrogenase family.</text>
</comment>
<dbReference type="InterPro" id="IPR009100">
    <property type="entry name" value="AcylCoA_DH/oxidase_NM_dom_sf"/>
</dbReference>
<dbReference type="SUPFAM" id="SSF56645">
    <property type="entry name" value="Acyl-CoA dehydrogenase NM domain-like"/>
    <property type="match status" value="1"/>
</dbReference>
<reference evidence="8 9" key="1">
    <citation type="submission" date="2022-07" db="EMBL/GenBank/DDBJ databases">
        <authorList>
            <person name="Li W.-J."/>
            <person name="Deng Q.-Q."/>
        </authorList>
    </citation>
    <scope>NUCLEOTIDE SEQUENCE [LARGE SCALE GENOMIC DNA]</scope>
    <source>
        <strain evidence="8 9">SYSU M60028</strain>
    </source>
</reference>
<dbReference type="CDD" id="cd00567">
    <property type="entry name" value="ACAD"/>
    <property type="match status" value="1"/>
</dbReference>
<keyword evidence="3" id="KW-0285">Flavoprotein</keyword>
<dbReference type="EMBL" id="JANCLU010000016">
    <property type="protein sequence ID" value="MCP8939983.1"/>
    <property type="molecule type" value="Genomic_DNA"/>
</dbReference>
<dbReference type="RefSeq" id="WP_254744201.1">
    <property type="nucleotide sequence ID" value="NZ_JANCLU010000016.1"/>
</dbReference>
<feature type="domain" description="Acyl-CoA dehydrogenase/oxidase C-terminal" evidence="6">
    <location>
        <begin position="226"/>
        <end position="349"/>
    </location>
</feature>